<comment type="caution">
    <text evidence="3">The sequence shown here is derived from an EMBL/GenBank/DDBJ whole genome shotgun (WGS) entry which is preliminary data.</text>
</comment>
<feature type="transmembrane region" description="Helical" evidence="2">
    <location>
        <begin position="296"/>
        <end position="318"/>
    </location>
</feature>
<dbReference type="EMBL" id="SFCI01001714">
    <property type="protein sequence ID" value="TFY75109.1"/>
    <property type="molecule type" value="Genomic_DNA"/>
</dbReference>
<proteinExistence type="predicted"/>
<evidence type="ECO:0000256" key="2">
    <source>
        <dbReference type="SAM" id="Phobius"/>
    </source>
</evidence>
<evidence type="ECO:0000256" key="1">
    <source>
        <dbReference type="SAM" id="MobiDB-lite"/>
    </source>
</evidence>
<keyword evidence="2" id="KW-1133">Transmembrane helix</keyword>
<dbReference type="Gene3D" id="2.60.120.260">
    <property type="entry name" value="Galactose-binding domain-like"/>
    <property type="match status" value="2"/>
</dbReference>
<organism evidence="3 4">
    <name type="scientific">Hericium alpestre</name>
    <dbReference type="NCBI Taxonomy" id="135208"/>
    <lineage>
        <taxon>Eukaryota</taxon>
        <taxon>Fungi</taxon>
        <taxon>Dikarya</taxon>
        <taxon>Basidiomycota</taxon>
        <taxon>Agaricomycotina</taxon>
        <taxon>Agaricomycetes</taxon>
        <taxon>Russulales</taxon>
        <taxon>Hericiaceae</taxon>
        <taxon>Hericium</taxon>
    </lineage>
</organism>
<dbReference type="OrthoDB" id="2576334at2759"/>
<evidence type="ECO:0000313" key="3">
    <source>
        <dbReference type="EMBL" id="TFY75109.1"/>
    </source>
</evidence>
<feature type="region of interest" description="Disordered" evidence="1">
    <location>
        <begin position="344"/>
        <end position="363"/>
    </location>
</feature>
<feature type="compositionally biased region" description="Basic and acidic residues" evidence="1">
    <location>
        <begin position="348"/>
        <end position="363"/>
    </location>
</feature>
<keyword evidence="2" id="KW-0472">Membrane</keyword>
<reference evidence="3 4" key="1">
    <citation type="submission" date="2019-02" db="EMBL/GenBank/DDBJ databases">
        <title>Genome sequencing of the rare red list fungi Hericium alpestre (H. flagellum).</title>
        <authorList>
            <person name="Buettner E."/>
            <person name="Kellner H."/>
        </authorList>
    </citation>
    <scope>NUCLEOTIDE SEQUENCE [LARGE SCALE GENOMIC DNA]</scope>
    <source>
        <strain evidence="3 4">DSM 108284</strain>
    </source>
</reference>
<dbReference type="Proteomes" id="UP000298061">
    <property type="component" value="Unassembled WGS sequence"/>
</dbReference>
<dbReference type="STRING" id="135208.A0A4Y9ZNV5"/>
<name>A0A4Y9ZNV5_9AGAM</name>
<dbReference type="AlphaFoldDB" id="A0A4Y9ZNV5"/>
<keyword evidence="4" id="KW-1185">Reference proteome</keyword>
<keyword evidence="2" id="KW-0812">Transmembrane</keyword>
<protein>
    <submittedName>
        <fullName evidence="3">Uncharacterized protein</fullName>
    </submittedName>
</protein>
<accession>A0A4Y9ZNV5</accession>
<feature type="region of interest" description="Disordered" evidence="1">
    <location>
        <begin position="377"/>
        <end position="401"/>
    </location>
</feature>
<evidence type="ECO:0000313" key="4">
    <source>
        <dbReference type="Proteomes" id="UP000298061"/>
    </source>
</evidence>
<sequence>MAHSLQLLIDDTSPALFYYPFSDTLGFPDLAAGWNPYFTDSGFAVTLGEVGNGTSFHTTSCDGAAFSVQWFGSGIQLFGNVTGAATYDLTLDGQTNSSISSFSSDATLLASYEDLQPANHTLSLIVHNPNNLTSSRIAIDSAVISVTTASQNPNATLLESVVEDTDLAFKGEWSYERDPTFTSGDTTFHTSTNAGDLMIFAFNGTAVAVNGFRDAQSGQYSVTLDNQTRVLDGRSSFKEHATLFFATGLDPTMPHQIAVINNESRLLSIGSVNVTSVANPFQPMAASSSGLSKGTIAAAVVASVLGFLVLCLFLLFAWRRRHRLIVLRRRRMLSPSQKAADVGGIIDIHPDAEDDRREDKDKDYVYHTKEGSVSFTLDLPIQTRSSPRENSDNGIQPEIDT</sequence>
<gene>
    <name evidence="3" type="ORF">EWM64_g8903</name>
</gene>